<accession>A0A0K1ENV0</accession>
<evidence type="ECO:0008006" key="3">
    <source>
        <dbReference type="Google" id="ProtNLM"/>
    </source>
</evidence>
<organism evidence="1 2">
    <name type="scientific">Chondromyces crocatus</name>
    <dbReference type="NCBI Taxonomy" id="52"/>
    <lineage>
        <taxon>Bacteria</taxon>
        <taxon>Pseudomonadati</taxon>
        <taxon>Myxococcota</taxon>
        <taxon>Polyangia</taxon>
        <taxon>Polyangiales</taxon>
        <taxon>Polyangiaceae</taxon>
        <taxon>Chondromyces</taxon>
    </lineage>
</organism>
<evidence type="ECO:0000313" key="2">
    <source>
        <dbReference type="Proteomes" id="UP000067626"/>
    </source>
</evidence>
<dbReference type="InterPro" id="IPR032710">
    <property type="entry name" value="NTF2-like_dom_sf"/>
</dbReference>
<name>A0A0K1ENV0_CHOCO</name>
<dbReference type="SUPFAM" id="SSF54427">
    <property type="entry name" value="NTF2-like"/>
    <property type="match status" value="1"/>
</dbReference>
<proteinExistence type="predicted"/>
<keyword evidence="2" id="KW-1185">Reference proteome</keyword>
<dbReference type="Gene3D" id="3.10.450.50">
    <property type="match status" value="1"/>
</dbReference>
<reference evidence="1 2" key="1">
    <citation type="submission" date="2015-07" db="EMBL/GenBank/DDBJ databases">
        <title>Genome analysis of myxobacterium Chondromyces crocatus Cm c5 reveals a high potential for natural compound synthesis and the genetic basis for the loss of fruiting body formation.</title>
        <authorList>
            <person name="Zaburannyi N."/>
            <person name="Bunk B."/>
            <person name="Maier J."/>
            <person name="Overmann J."/>
            <person name="Mueller R."/>
        </authorList>
    </citation>
    <scope>NUCLEOTIDE SEQUENCE [LARGE SCALE GENOMIC DNA]</scope>
    <source>
        <strain evidence="1 2">Cm c5</strain>
    </source>
</reference>
<dbReference type="EMBL" id="CP012159">
    <property type="protein sequence ID" value="AKT42298.1"/>
    <property type="molecule type" value="Genomic_DNA"/>
</dbReference>
<evidence type="ECO:0000313" key="1">
    <source>
        <dbReference type="EMBL" id="AKT42298.1"/>
    </source>
</evidence>
<dbReference type="Proteomes" id="UP000067626">
    <property type="component" value="Chromosome"/>
</dbReference>
<dbReference type="KEGG" id="ccro:CMC5_065210"/>
<dbReference type="AlphaFoldDB" id="A0A0K1ENV0"/>
<sequence length="145" mass="16248">MQPFMRMENVRPISPSVADPSACLVDTIRRALAKKDLDAFADLYAERAVLEELSQLDPPSHPHLAEGREAINERLHQEILHDPVSGWARQLASIEVTDAIETDDAIAFTEVRTYAAGDKVIAQHLARKADGRILRDRVLLVWDSQ</sequence>
<protein>
    <recommendedName>
        <fullName evidence="3">SnoaL-like domain-containing protein</fullName>
    </recommendedName>
</protein>
<gene>
    <name evidence="1" type="ORF">CMC5_065210</name>
</gene>